<comment type="caution">
    <text evidence="1">The sequence shown here is derived from an EMBL/GenBank/DDBJ whole genome shotgun (WGS) entry which is preliminary data.</text>
</comment>
<reference evidence="2" key="1">
    <citation type="journal article" date="2019" name="Int. J. Syst. Evol. Microbiol.">
        <title>The Global Catalogue of Microorganisms (GCM) 10K type strain sequencing project: providing services to taxonomists for standard genome sequencing and annotation.</title>
        <authorList>
            <consortium name="The Broad Institute Genomics Platform"/>
            <consortium name="The Broad Institute Genome Sequencing Center for Infectious Disease"/>
            <person name="Wu L."/>
            <person name="Ma J."/>
        </authorList>
    </citation>
    <scope>NUCLEOTIDE SEQUENCE [LARGE SCALE GENOMIC DNA]</scope>
    <source>
        <strain evidence="2">CECT 8064</strain>
    </source>
</reference>
<evidence type="ECO:0000313" key="1">
    <source>
        <dbReference type="EMBL" id="MFC4516271.1"/>
    </source>
</evidence>
<sequence length="142" mass="16124">MLMRPVGFFREMNPDNLSTFREPILGDPGQGQEYDREKVVEYLRSGCPLFDVTEGTVDVIGGKFQVPGGSSVVGDGEFVWRVDLSAYVEEYSIALPADFLEFIEMNRYEVPEVSRERLLELSRQVRGMLNFRADPGAGPRRR</sequence>
<dbReference type="EMBL" id="JBHSFS010000012">
    <property type="protein sequence ID" value="MFC4516271.1"/>
    <property type="molecule type" value="Genomic_DNA"/>
</dbReference>
<keyword evidence="2" id="KW-1185">Reference proteome</keyword>
<name>A0ABV9BQR3_9ACTN</name>
<organism evidence="1 2">
    <name type="scientific">Streptomyces ehimensis</name>
    <dbReference type="NCBI Taxonomy" id="68195"/>
    <lineage>
        <taxon>Bacteria</taxon>
        <taxon>Bacillati</taxon>
        <taxon>Actinomycetota</taxon>
        <taxon>Actinomycetes</taxon>
        <taxon>Kitasatosporales</taxon>
        <taxon>Streptomycetaceae</taxon>
        <taxon>Streptomyces</taxon>
    </lineage>
</organism>
<dbReference type="RefSeq" id="WP_411951421.1">
    <property type="nucleotide sequence ID" value="NZ_JBHSFS010000012.1"/>
</dbReference>
<protein>
    <submittedName>
        <fullName evidence="1">Uncharacterized protein</fullName>
    </submittedName>
</protein>
<gene>
    <name evidence="1" type="ORF">ACFPEN_25430</name>
</gene>
<accession>A0ABV9BQR3</accession>
<evidence type="ECO:0000313" key="2">
    <source>
        <dbReference type="Proteomes" id="UP001595990"/>
    </source>
</evidence>
<proteinExistence type="predicted"/>
<dbReference type="Proteomes" id="UP001595990">
    <property type="component" value="Unassembled WGS sequence"/>
</dbReference>